<feature type="region of interest" description="Disordered" evidence="1">
    <location>
        <begin position="78"/>
        <end position="132"/>
    </location>
</feature>
<organism evidence="2 3">
    <name type="scientific">Tilletia indica</name>
    <dbReference type="NCBI Taxonomy" id="43049"/>
    <lineage>
        <taxon>Eukaryota</taxon>
        <taxon>Fungi</taxon>
        <taxon>Dikarya</taxon>
        <taxon>Basidiomycota</taxon>
        <taxon>Ustilaginomycotina</taxon>
        <taxon>Exobasidiomycetes</taxon>
        <taxon>Tilletiales</taxon>
        <taxon>Tilletiaceae</taxon>
        <taxon>Tilletia</taxon>
    </lineage>
</organism>
<reference evidence="2" key="2">
    <citation type="journal article" date="2019" name="IMA Fungus">
        <title>Genome sequencing and comparison of five Tilletia species to identify candidate genes for the detection of regulated species infecting wheat.</title>
        <authorList>
            <person name="Nguyen H.D.T."/>
            <person name="Sultana T."/>
            <person name="Kesanakurti P."/>
            <person name="Hambleton S."/>
        </authorList>
    </citation>
    <scope>NUCLEOTIDE SEQUENCE</scope>
    <source>
        <strain evidence="2">DAOMC 236416</strain>
    </source>
</reference>
<accession>A0A8T8SNI3</accession>
<feature type="region of interest" description="Disordered" evidence="1">
    <location>
        <begin position="1"/>
        <end position="25"/>
    </location>
</feature>
<sequence length="132" mass="13939">MGCHPARSPLLGSSQSANKKYAQSSHLSPNFIDAAKLLQTSFSPDPAASVRVAASGLHQIFLIPPDALLHGSSSLWSHKARHGRLGAQRPASGSSRRHLSPQDPHILVKDTGVRTSSSRSPADKNISTVSST</sequence>
<name>A0A8T8SNI3_9BASI</name>
<evidence type="ECO:0000313" key="3">
    <source>
        <dbReference type="Proteomes" id="UP000077521"/>
    </source>
</evidence>
<dbReference type="EMBL" id="LWDF02000643">
    <property type="protein sequence ID" value="KAE8244490.1"/>
    <property type="molecule type" value="Genomic_DNA"/>
</dbReference>
<feature type="compositionally biased region" description="Polar residues" evidence="1">
    <location>
        <begin position="11"/>
        <end position="25"/>
    </location>
</feature>
<feature type="compositionally biased region" description="Polar residues" evidence="1">
    <location>
        <begin position="113"/>
        <end position="132"/>
    </location>
</feature>
<protein>
    <submittedName>
        <fullName evidence="2">Uncharacterized protein</fullName>
    </submittedName>
</protein>
<gene>
    <name evidence="2" type="ORF">A4X13_0g6560</name>
</gene>
<keyword evidence="3" id="KW-1185">Reference proteome</keyword>
<evidence type="ECO:0000313" key="2">
    <source>
        <dbReference type="EMBL" id="KAE8244490.1"/>
    </source>
</evidence>
<comment type="caution">
    <text evidence="2">The sequence shown here is derived from an EMBL/GenBank/DDBJ whole genome shotgun (WGS) entry which is preliminary data.</text>
</comment>
<dbReference type="AlphaFoldDB" id="A0A8T8SNI3"/>
<evidence type="ECO:0000256" key="1">
    <source>
        <dbReference type="SAM" id="MobiDB-lite"/>
    </source>
</evidence>
<proteinExistence type="predicted"/>
<reference evidence="2" key="1">
    <citation type="submission" date="2016-04" db="EMBL/GenBank/DDBJ databases">
        <authorList>
            <person name="Nguyen H.D."/>
            <person name="Samba Siva P."/>
            <person name="Cullis J."/>
            <person name="Levesque C.A."/>
            <person name="Hambleton S."/>
        </authorList>
    </citation>
    <scope>NUCLEOTIDE SEQUENCE</scope>
    <source>
        <strain evidence="2">DAOMC 236416</strain>
    </source>
</reference>
<dbReference type="Proteomes" id="UP000077521">
    <property type="component" value="Unassembled WGS sequence"/>
</dbReference>